<accession>A0A8J6D8I9</accession>
<name>A0A8J6D8I9_9ROSI</name>
<feature type="compositionally biased region" description="Basic and acidic residues" evidence="1">
    <location>
        <begin position="548"/>
        <end position="562"/>
    </location>
</feature>
<dbReference type="OrthoDB" id="971744at2759"/>
<dbReference type="AlphaFoldDB" id="A0A8J6D8I9"/>
<protein>
    <recommendedName>
        <fullName evidence="2">Aminotransferase-like plant mobile domain-containing protein</fullName>
    </recommendedName>
</protein>
<sequence>MANQLIRLDDKHISVVQLQMGEDRILETYINNLSEGAPDAIYGHLRDAGFLYVARMLGGTKLDPTLISALVERWRPETHTFHLPCGECTITLEDVSLQLGLPVNGEVVTGPVLSADWSATCEQLLGKVPNKFKGSRIEMRWLEDNFKTIEASTSDIEKEQFARAFILKLIGGLLMPDKSRNLVHLRWLLLLADLKEAGRLSWGSAVLATLYREMCRATQPEKAKIGGCMLLLQSWAWYRLPFLRPRVDLPYEFPLVIWWNNPARHSGIPTELEDIRLALDQQTEEEFVWMLYTDSRIQECIPVEFLANRNIWHVKVPLIVFATVEMHESNRVMRQFGCMQRIPSSPQKLDDLHNIDLRGRLEEDWSTFHQKYIEIWQRRYDYLPTREPFLTRELATSPDYMDWFRHNGKPYLLSALERSRQRRRRRQRRGSINLRSGEHVAGRSTSAPAPHEDPIVVQPPGAYLVRPPPTIPYYMPMPPATLMYPVSSTILTFYPQSAYATPYNYPLVVSQTPPTTFFYRGGSSSQPSTHIGGDVRWATRTQTQSSTKEGDELGDQHGHAREDEDNDDEESSTQTVRRNPRRARHLPNCDTHSGHR</sequence>
<evidence type="ECO:0000256" key="1">
    <source>
        <dbReference type="SAM" id="MobiDB-lite"/>
    </source>
</evidence>
<feature type="region of interest" description="Disordered" evidence="1">
    <location>
        <begin position="541"/>
        <end position="596"/>
    </location>
</feature>
<feature type="domain" description="Aminotransferase-like plant mobile" evidence="2">
    <location>
        <begin position="52"/>
        <end position="405"/>
    </location>
</feature>
<reference evidence="3 4" key="1">
    <citation type="journal article" date="2021" name="bioRxiv">
        <title>The Gossypium anomalum genome as a resource for cotton improvement and evolutionary analysis of hybrid incompatibility.</title>
        <authorList>
            <person name="Grover C.E."/>
            <person name="Yuan D."/>
            <person name="Arick M.A."/>
            <person name="Miller E.R."/>
            <person name="Hu G."/>
            <person name="Peterson D.G."/>
            <person name="Wendel J.F."/>
            <person name="Udall J.A."/>
        </authorList>
    </citation>
    <scope>NUCLEOTIDE SEQUENCE [LARGE SCALE GENOMIC DNA]</scope>
    <source>
        <strain evidence="3">JFW-Udall</strain>
        <tissue evidence="3">Leaf</tissue>
    </source>
</reference>
<evidence type="ECO:0000313" key="3">
    <source>
        <dbReference type="EMBL" id="KAG8502402.1"/>
    </source>
</evidence>
<feature type="region of interest" description="Disordered" evidence="1">
    <location>
        <begin position="419"/>
        <end position="455"/>
    </location>
</feature>
<dbReference type="EMBL" id="JAHUZN010000001">
    <property type="protein sequence ID" value="KAG8502402.1"/>
    <property type="molecule type" value="Genomic_DNA"/>
</dbReference>
<dbReference type="InterPro" id="IPR019557">
    <property type="entry name" value="AminoTfrase-like_pln_mobile"/>
</dbReference>
<evidence type="ECO:0000313" key="4">
    <source>
        <dbReference type="Proteomes" id="UP000701853"/>
    </source>
</evidence>
<organism evidence="3 4">
    <name type="scientific">Gossypium anomalum</name>
    <dbReference type="NCBI Taxonomy" id="47600"/>
    <lineage>
        <taxon>Eukaryota</taxon>
        <taxon>Viridiplantae</taxon>
        <taxon>Streptophyta</taxon>
        <taxon>Embryophyta</taxon>
        <taxon>Tracheophyta</taxon>
        <taxon>Spermatophyta</taxon>
        <taxon>Magnoliopsida</taxon>
        <taxon>eudicotyledons</taxon>
        <taxon>Gunneridae</taxon>
        <taxon>Pentapetalae</taxon>
        <taxon>rosids</taxon>
        <taxon>malvids</taxon>
        <taxon>Malvales</taxon>
        <taxon>Malvaceae</taxon>
        <taxon>Malvoideae</taxon>
        <taxon>Gossypium</taxon>
    </lineage>
</organism>
<proteinExistence type="predicted"/>
<feature type="compositionally biased region" description="Basic residues" evidence="1">
    <location>
        <begin position="420"/>
        <end position="429"/>
    </location>
</feature>
<gene>
    <name evidence="3" type="ORF">CXB51_000442</name>
</gene>
<keyword evidence="4" id="KW-1185">Reference proteome</keyword>
<dbReference type="PANTHER" id="PTHR46033">
    <property type="entry name" value="PROTEIN MAIN-LIKE 2"/>
    <property type="match status" value="1"/>
</dbReference>
<dbReference type="Pfam" id="PF10536">
    <property type="entry name" value="PMD"/>
    <property type="match status" value="1"/>
</dbReference>
<dbReference type="GO" id="GO:0010073">
    <property type="term" value="P:meristem maintenance"/>
    <property type="evidence" value="ECO:0007669"/>
    <property type="project" value="InterPro"/>
</dbReference>
<dbReference type="PANTHER" id="PTHR46033:SF8">
    <property type="entry name" value="PROTEIN MAINTENANCE OF MERISTEMS-LIKE"/>
    <property type="match status" value="1"/>
</dbReference>
<dbReference type="InterPro" id="IPR044824">
    <property type="entry name" value="MAIN-like"/>
</dbReference>
<dbReference type="Proteomes" id="UP000701853">
    <property type="component" value="Chromosome 1"/>
</dbReference>
<evidence type="ECO:0000259" key="2">
    <source>
        <dbReference type="Pfam" id="PF10536"/>
    </source>
</evidence>
<comment type="caution">
    <text evidence="3">The sequence shown here is derived from an EMBL/GenBank/DDBJ whole genome shotgun (WGS) entry which is preliminary data.</text>
</comment>